<evidence type="ECO:0000259" key="2">
    <source>
        <dbReference type="Pfam" id="PF00582"/>
    </source>
</evidence>
<reference evidence="3 4" key="1">
    <citation type="journal article" date="2019" name="Int. J. Syst. Evol. Microbiol.">
        <title>The Global Catalogue of Microorganisms (GCM) 10K type strain sequencing project: providing services to taxonomists for standard genome sequencing and annotation.</title>
        <authorList>
            <consortium name="The Broad Institute Genomics Platform"/>
            <consortium name="The Broad Institute Genome Sequencing Center for Infectious Disease"/>
            <person name="Wu L."/>
            <person name="Ma J."/>
        </authorList>
    </citation>
    <scope>NUCLEOTIDE SEQUENCE [LARGE SCALE GENOMIC DNA]</scope>
    <source>
        <strain evidence="3 4">GX21</strain>
    </source>
</reference>
<name>A0ABD5ZWF5_9EURY</name>
<dbReference type="RefSeq" id="WP_379702825.1">
    <property type="nucleotide sequence ID" value="NZ_JBHTAT010000001.1"/>
</dbReference>
<dbReference type="GeneID" id="96952943"/>
<dbReference type="EMBL" id="JBHTAT010000001">
    <property type="protein sequence ID" value="MFC7254624.1"/>
    <property type="molecule type" value="Genomic_DNA"/>
</dbReference>
<protein>
    <submittedName>
        <fullName evidence="3">Universal stress protein</fullName>
    </submittedName>
</protein>
<gene>
    <name evidence="3" type="ORF">ACFQKE_04795</name>
</gene>
<evidence type="ECO:0000313" key="4">
    <source>
        <dbReference type="Proteomes" id="UP001596434"/>
    </source>
</evidence>
<dbReference type="SUPFAM" id="SSF52402">
    <property type="entry name" value="Adenine nucleotide alpha hydrolases-like"/>
    <property type="match status" value="1"/>
</dbReference>
<dbReference type="CDD" id="cd00293">
    <property type="entry name" value="USP-like"/>
    <property type="match status" value="1"/>
</dbReference>
<dbReference type="AlphaFoldDB" id="A0ABD5ZWF5"/>
<dbReference type="Gene3D" id="3.40.50.620">
    <property type="entry name" value="HUPs"/>
    <property type="match status" value="1"/>
</dbReference>
<proteinExistence type="predicted"/>
<organism evidence="3 4">
    <name type="scientific">Haloplanus litoreus</name>
    <dbReference type="NCBI Taxonomy" id="767515"/>
    <lineage>
        <taxon>Archaea</taxon>
        <taxon>Methanobacteriati</taxon>
        <taxon>Methanobacteriota</taxon>
        <taxon>Stenosarchaea group</taxon>
        <taxon>Halobacteria</taxon>
        <taxon>Halobacteriales</taxon>
        <taxon>Haloferacaceae</taxon>
        <taxon>Haloplanus</taxon>
    </lineage>
</organism>
<dbReference type="Pfam" id="PF00582">
    <property type="entry name" value="Usp"/>
    <property type="match status" value="1"/>
</dbReference>
<evidence type="ECO:0000256" key="1">
    <source>
        <dbReference type="SAM" id="MobiDB-lite"/>
    </source>
</evidence>
<keyword evidence="4" id="KW-1185">Reference proteome</keyword>
<comment type="caution">
    <text evidence="3">The sequence shown here is derived from an EMBL/GenBank/DDBJ whole genome shotgun (WGS) entry which is preliminary data.</text>
</comment>
<feature type="domain" description="UspA" evidence="2">
    <location>
        <begin position="2"/>
        <end position="119"/>
    </location>
</feature>
<evidence type="ECO:0000313" key="3">
    <source>
        <dbReference type="EMBL" id="MFC7254624.1"/>
    </source>
</evidence>
<dbReference type="InterPro" id="IPR014729">
    <property type="entry name" value="Rossmann-like_a/b/a_fold"/>
</dbReference>
<feature type="region of interest" description="Disordered" evidence="1">
    <location>
        <begin position="152"/>
        <end position="185"/>
    </location>
</feature>
<sequence length="185" mass="19972">MTFLVPFDGSALAEAALVRATEFASVFDEDVLAVSVVPDGNAEYARERDWLDPDAPFEMQSVVATLHTQVTELCPSADFRHVRVGTNAAPGTIAKRVRERAQREDVSMVFVGSDNAGHLVTEVSSIGGTIAAADAYDVVIVRDRTPARIARLADASPRRDPKSDFYYPDSAARDDDDSSGPDDDP</sequence>
<feature type="compositionally biased region" description="Acidic residues" evidence="1">
    <location>
        <begin position="174"/>
        <end position="185"/>
    </location>
</feature>
<accession>A0ABD5ZWF5</accession>
<dbReference type="Proteomes" id="UP001596434">
    <property type="component" value="Unassembled WGS sequence"/>
</dbReference>
<dbReference type="InterPro" id="IPR006016">
    <property type="entry name" value="UspA"/>
</dbReference>